<evidence type="ECO:0000313" key="3">
    <source>
        <dbReference type="Proteomes" id="UP000824142"/>
    </source>
</evidence>
<name>A0A9D1SM91_9PROT</name>
<accession>A0A9D1SM91</accession>
<proteinExistence type="predicted"/>
<dbReference type="AlphaFoldDB" id="A0A9D1SM91"/>
<feature type="chain" id="PRO_5039022087" description="Lipoprotein" evidence="1">
    <location>
        <begin position="22"/>
        <end position="136"/>
    </location>
</feature>
<reference evidence="2" key="1">
    <citation type="submission" date="2020-10" db="EMBL/GenBank/DDBJ databases">
        <authorList>
            <person name="Gilroy R."/>
        </authorList>
    </citation>
    <scope>NUCLEOTIDE SEQUENCE</scope>
    <source>
        <strain evidence="2">CHK136-897</strain>
    </source>
</reference>
<comment type="caution">
    <text evidence="2">The sequence shown here is derived from an EMBL/GenBank/DDBJ whole genome shotgun (WGS) entry which is preliminary data.</text>
</comment>
<sequence>MKKISLLVLAAATITACSDNAPTPEDFMTIENEIQAIAANGTPLTIVSLGANGDYVLQIPKTDAIAEIAAKEKTAKFLSAEIREDIVKDGYCLLNIIPERAMEAMGTPEDKCNFRLFCGSLEDTSAEAYAVSVCSE</sequence>
<evidence type="ECO:0000256" key="1">
    <source>
        <dbReference type="SAM" id="SignalP"/>
    </source>
</evidence>
<protein>
    <recommendedName>
        <fullName evidence="4">Lipoprotein</fullName>
    </recommendedName>
</protein>
<gene>
    <name evidence="2" type="ORF">IAC63_03405</name>
</gene>
<dbReference type="Proteomes" id="UP000824142">
    <property type="component" value="Unassembled WGS sequence"/>
</dbReference>
<dbReference type="PROSITE" id="PS51257">
    <property type="entry name" value="PROKAR_LIPOPROTEIN"/>
    <property type="match status" value="1"/>
</dbReference>
<dbReference type="EMBL" id="DVNO01000030">
    <property type="protein sequence ID" value="HIU65659.1"/>
    <property type="molecule type" value="Genomic_DNA"/>
</dbReference>
<organism evidence="2 3">
    <name type="scientific">Candidatus Enterousia avicola</name>
    <dbReference type="NCBI Taxonomy" id="2840787"/>
    <lineage>
        <taxon>Bacteria</taxon>
        <taxon>Pseudomonadati</taxon>
        <taxon>Pseudomonadota</taxon>
        <taxon>Alphaproteobacteria</taxon>
        <taxon>Candidatus Enterousia</taxon>
    </lineage>
</organism>
<evidence type="ECO:0008006" key="4">
    <source>
        <dbReference type="Google" id="ProtNLM"/>
    </source>
</evidence>
<evidence type="ECO:0000313" key="2">
    <source>
        <dbReference type="EMBL" id="HIU65659.1"/>
    </source>
</evidence>
<feature type="signal peptide" evidence="1">
    <location>
        <begin position="1"/>
        <end position="21"/>
    </location>
</feature>
<reference evidence="2" key="2">
    <citation type="journal article" date="2021" name="PeerJ">
        <title>Extensive microbial diversity within the chicken gut microbiome revealed by metagenomics and culture.</title>
        <authorList>
            <person name="Gilroy R."/>
            <person name="Ravi A."/>
            <person name="Getino M."/>
            <person name="Pursley I."/>
            <person name="Horton D.L."/>
            <person name="Alikhan N.F."/>
            <person name="Baker D."/>
            <person name="Gharbi K."/>
            <person name="Hall N."/>
            <person name="Watson M."/>
            <person name="Adriaenssens E.M."/>
            <person name="Foster-Nyarko E."/>
            <person name="Jarju S."/>
            <person name="Secka A."/>
            <person name="Antonio M."/>
            <person name="Oren A."/>
            <person name="Chaudhuri R.R."/>
            <person name="La Ragione R."/>
            <person name="Hildebrand F."/>
            <person name="Pallen M.J."/>
        </authorList>
    </citation>
    <scope>NUCLEOTIDE SEQUENCE</scope>
    <source>
        <strain evidence="2">CHK136-897</strain>
    </source>
</reference>
<keyword evidence="1" id="KW-0732">Signal</keyword>